<evidence type="ECO:0000256" key="1">
    <source>
        <dbReference type="SAM" id="MobiDB-lite"/>
    </source>
</evidence>
<dbReference type="AlphaFoldDB" id="A0A9P9DPK3"/>
<accession>A0A9P9DPK3</accession>
<gene>
    <name evidence="2" type="ORF">B0J13DRAFT_531500</name>
</gene>
<feature type="region of interest" description="Disordered" evidence="1">
    <location>
        <begin position="93"/>
        <end position="116"/>
    </location>
</feature>
<dbReference type="Proteomes" id="UP000717696">
    <property type="component" value="Unassembled WGS sequence"/>
</dbReference>
<evidence type="ECO:0000313" key="3">
    <source>
        <dbReference type="Proteomes" id="UP000717696"/>
    </source>
</evidence>
<dbReference type="EMBL" id="JAGMUU010000025">
    <property type="protein sequence ID" value="KAH7123384.1"/>
    <property type="molecule type" value="Genomic_DNA"/>
</dbReference>
<dbReference type="OrthoDB" id="10585242at2759"/>
<comment type="caution">
    <text evidence="2">The sequence shown here is derived from an EMBL/GenBank/DDBJ whole genome shotgun (WGS) entry which is preliminary data.</text>
</comment>
<organism evidence="2 3">
    <name type="scientific">Dactylonectria estremocensis</name>
    <dbReference type="NCBI Taxonomy" id="1079267"/>
    <lineage>
        <taxon>Eukaryota</taxon>
        <taxon>Fungi</taxon>
        <taxon>Dikarya</taxon>
        <taxon>Ascomycota</taxon>
        <taxon>Pezizomycotina</taxon>
        <taxon>Sordariomycetes</taxon>
        <taxon>Hypocreomycetidae</taxon>
        <taxon>Hypocreales</taxon>
        <taxon>Nectriaceae</taxon>
        <taxon>Dactylonectria</taxon>
    </lineage>
</organism>
<keyword evidence="3" id="KW-1185">Reference proteome</keyword>
<protein>
    <submittedName>
        <fullName evidence="2">Uncharacterized protein</fullName>
    </submittedName>
</protein>
<sequence length="204" mass="22663">MSSTENLLAAVIDDLGSHNIVAHELCLKVQHINGEVDAGIVSITEDARPSEVVKNLWETAKDNINYLEKVGLALRLQKAKVYMEPIPLVSVGRTPRRRPPLGPSANGIPSFQGDGQRPRHEADLTDALKLPELLDADADAFITKYHDLYAGNRAILIKISFDKSAFSKNWSYCGVPQWRVASRLPRLLTRFFARGEPAPYNIGY</sequence>
<reference evidence="2" key="1">
    <citation type="journal article" date="2021" name="Nat. Commun.">
        <title>Genetic determinants of endophytism in the Arabidopsis root mycobiome.</title>
        <authorList>
            <person name="Mesny F."/>
            <person name="Miyauchi S."/>
            <person name="Thiergart T."/>
            <person name="Pickel B."/>
            <person name="Atanasova L."/>
            <person name="Karlsson M."/>
            <person name="Huettel B."/>
            <person name="Barry K.W."/>
            <person name="Haridas S."/>
            <person name="Chen C."/>
            <person name="Bauer D."/>
            <person name="Andreopoulos W."/>
            <person name="Pangilinan J."/>
            <person name="LaButti K."/>
            <person name="Riley R."/>
            <person name="Lipzen A."/>
            <person name="Clum A."/>
            <person name="Drula E."/>
            <person name="Henrissat B."/>
            <person name="Kohler A."/>
            <person name="Grigoriev I.V."/>
            <person name="Martin F.M."/>
            <person name="Hacquard S."/>
        </authorList>
    </citation>
    <scope>NUCLEOTIDE SEQUENCE</scope>
    <source>
        <strain evidence="2">MPI-CAGE-AT-0021</strain>
    </source>
</reference>
<name>A0A9P9DPK3_9HYPO</name>
<proteinExistence type="predicted"/>
<evidence type="ECO:0000313" key="2">
    <source>
        <dbReference type="EMBL" id="KAH7123384.1"/>
    </source>
</evidence>